<dbReference type="GO" id="GO:0009307">
    <property type="term" value="P:DNA restriction-modification system"/>
    <property type="evidence" value="ECO:0007669"/>
    <property type="project" value="UniProtKB-KW"/>
</dbReference>
<organism evidence="3 4">
    <name type="scientific">Collinsella intestinalis</name>
    <dbReference type="NCBI Taxonomy" id="147207"/>
    <lineage>
        <taxon>Bacteria</taxon>
        <taxon>Bacillati</taxon>
        <taxon>Actinomycetota</taxon>
        <taxon>Coriobacteriia</taxon>
        <taxon>Coriobacteriales</taxon>
        <taxon>Coriobacteriaceae</taxon>
        <taxon>Collinsella</taxon>
    </lineage>
</organism>
<dbReference type="SUPFAM" id="SSF116734">
    <property type="entry name" value="DNA methylase specificity domain"/>
    <property type="match status" value="2"/>
</dbReference>
<reference evidence="3 4" key="1">
    <citation type="submission" date="2018-08" db="EMBL/GenBank/DDBJ databases">
        <title>A genome reference for cultivated species of the human gut microbiota.</title>
        <authorList>
            <person name="Zou Y."/>
            <person name="Xue W."/>
            <person name="Luo G."/>
        </authorList>
    </citation>
    <scope>NUCLEOTIDE SEQUENCE [LARGE SCALE GENOMIC DNA]</scope>
    <source>
        <strain evidence="3 4">AM25-33</strain>
    </source>
</reference>
<keyword evidence="3" id="KW-0378">Hydrolase</keyword>
<dbReference type="PANTHER" id="PTHR43140:SF1">
    <property type="entry name" value="TYPE I RESTRICTION ENZYME ECOKI SPECIFICITY SUBUNIT"/>
    <property type="match status" value="1"/>
</dbReference>
<evidence type="ECO:0000256" key="1">
    <source>
        <dbReference type="ARBA" id="ARBA00022747"/>
    </source>
</evidence>
<dbReference type="InParanoid" id="A0A414NF68"/>
<dbReference type="Gene3D" id="1.10.287.1120">
    <property type="entry name" value="Bipartite methylase S protein"/>
    <property type="match status" value="1"/>
</dbReference>
<dbReference type="Proteomes" id="UP000283983">
    <property type="component" value="Unassembled WGS sequence"/>
</dbReference>
<keyword evidence="3" id="KW-0540">Nuclease</keyword>
<evidence type="ECO:0000313" key="4">
    <source>
        <dbReference type="Proteomes" id="UP000283983"/>
    </source>
</evidence>
<keyword evidence="2" id="KW-0238">DNA-binding</keyword>
<dbReference type="EMBL" id="QSLJ01000001">
    <property type="protein sequence ID" value="RHF38385.1"/>
    <property type="molecule type" value="Genomic_DNA"/>
</dbReference>
<dbReference type="InterPro" id="IPR044946">
    <property type="entry name" value="Restrct_endonuc_typeI_TRD_sf"/>
</dbReference>
<keyword evidence="4" id="KW-1185">Reference proteome</keyword>
<dbReference type="InterPro" id="IPR051212">
    <property type="entry name" value="Type-I_RE_S_subunit"/>
</dbReference>
<dbReference type="AlphaFoldDB" id="A0A414NF68"/>
<dbReference type="GO" id="GO:0004519">
    <property type="term" value="F:endonuclease activity"/>
    <property type="evidence" value="ECO:0007669"/>
    <property type="project" value="UniProtKB-KW"/>
</dbReference>
<gene>
    <name evidence="3" type="ORF">DW682_01355</name>
</gene>
<name>A0A414NF68_9ACTN</name>
<proteinExistence type="predicted"/>
<sequence length="415" mass="46795">MSEMRDSGVEWLGEVPAGWEIRQVGQLAEVVKAPNEGLAENNLLSLSYGKIRRRDINAVDGLLPASFETYNIIQPNDIVLRFTDLQNDQKSLRVGRATERGIITSAYVTVRPHDAFRSRFIYYALHAYDLRKGFYGMGAGVRQGLKWQEARYIRLPWPGEEEQRRIVDYLDEKCAEIDRAISAAEQSIEEYKAYKNSVIFQAVTKGLDERAAMVDSGVEWLGDVPAGWDVVPGKRILRLLQRPVEAGDGVVTCFRDGEVTLRENRRTEGFTVALKEIGYQGVEPGDLVVHGMDGFAGSIGISDSRGKASPVLNVMDSDQNKRFLMYYMRGLAYRDVYMALSDGIRVRSCNLSWKKIGNLPFALPVLDEQRRIAEYLDDRCSQVDSAIAVKQAIIFDLKAYKQSLIYEVVTGKREV</sequence>
<evidence type="ECO:0000313" key="3">
    <source>
        <dbReference type="EMBL" id="RHF38385.1"/>
    </source>
</evidence>
<dbReference type="PANTHER" id="PTHR43140">
    <property type="entry name" value="TYPE-1 RESTRICTION ENZYME ECOKI SPECIFICITY PROTEIN"/>
    <property type="match status" value="1"/>
</dbReference>
<comment type="caution">
    <text evidence="3">The sequence shown here is derived from an EMBL/GenBank/DDBJ whole genome shotgun (WGS) entry which is preliminary data.</text>
</comment>
<dbReference type="GO" id="GO:0003677">
    <property type="term" value="F:DNA binding"/>
    <property type="evidence" value="ECO:0007669"/>
    <property type="project" value="UniProtKB-KW"/>
</dbReference>
<protein>
    <submittedName>
        <fullName evidence="3">Restriction endonuclease subunit S</fullName>
    </submittedName>
</protein>
<keyword evidence="3" id="KW-0255">Endonuclease</keyword>
<evidence type="ECO:0000256" key="2">
    <source>
        <dbReference type="ARBA" id="ARBA00023125"/>
    </source>
</evidence>
<accession>A0A414NF68</accession>
<dbReference type="RefSeq" id="WP_118102518.1">
    <property type="nucleotide sequence ID" value="NZ_CABJEU010000001.1"/>
</dbReference>
<keyword evidence="1" id="KW-0680">Restriction system</keyword>
<dbReference type="Gene3D" id="3.90.220.20">
    <property type="entry name" value="DNA methylase specificity domains"/>
    <property type="match status" value="2"/>
</dbReference>